<dbReference type="RefSeq" id="WP_004423675.1">
    <property type="nucleotide sequence ID" value="NZ_AORI01000005.1"/>
</dbReference>
<proteinExistence type="predicted"/>
<dbReference type="AlphaFoldDB" id="N9VCK1"/>
<evidence type="ECO:0000313" key="4">
    <source>
        <dbReference type="EMBL" id="ENY69126.1"/>
    </source>
</evidence>
<comment type="caution">
    <text evidence="4">The sequence shown here is derived from an EMBL/GenBank/DDBJ whole genome shotgun (WGS) entry which is preliminary data.</text>
</comment>
<evidence type="ECO:0000256" key="1">
    <source>
        <dbReference type="ARBA" id="ARBA00022603"/>
    </source>
</evidence>
<dbReference type="InterPro" id="IPR029063">
    <property type="entry name" value="SAM-dependent_MTases_sf"/>
</dbReference>
<dbReference type="STRING" id="1188233.MAU_1670"/>
<organism evidence="4 5">
    <name type="scientific">Metamycoplasma auris 15026</name>
    <dbReference type="NCBI Taxonomy" id="1188233"/>
    <lineage>
        <taxon>Bacteria</taxon>
        <taxon>Bacillati</taxon>
        <taxon>Mycoplasmatota</taxon>
        <taxon>Mycoplasmoidales</taxon>
        <taxon>Metamycoplasmataceae</taxon>
        <taxon>Metamycoplasma</taxon>
    </lineage>
</organism>
<keyword evidence="3" id="KW-0949">S-adenosyl-L-methionine</keyword>
<keyword evidence="1 4" id="KW-0489">Methyltransferase</keyword>
<dbReference type="PATRIC" id="fig|1188233.3.peg.168"/>
<evidence type="ECO:0000256" key="2">
    <source>
        <dbReference type="ARBA" id="ARBA00022679"/>
    </source>
</evidence>
<protein>
    <submittedName>
        <fullName evidence="4">C-5 cytosine-specific DNA methyltransferase</fullName>
    </submittedName>
</protein>
<dbReference type="Gene3D" id="3.40.50.150">
    <property type="entry name" value="Vaccinia Virus protein VP39"/>
    <property type="match status" value="1"/>
</dbReference>
<keyword evidence="5" id="KW-1185">Reference proteome</keyword>
<accession>N9VCK1</accession>
<name>N9VCK1_9BACT</name>
<evidence type="ECO:0000256" key="3">
    <source>
        <dbReference type="ARBA" id="ARBA00022691"/>
    </source>
</evidence>
<dbReference type="SUPFAM" id="SSF53335">
    <property type="entry name" value="S-adenosyl-L-methionine-dependent methyltransferases"/>
    <property type="match status" value="1"/>
</dbReference>
<dbReference type="Proteomes" id="UP000013131">
    <property type="component" value="Unassembled WGS sequence"/>
</dbReference>
<keyword evidence="2 4" id="KW-0808">Transferase</keyword>
<dbReference type="InterPro" id="IPR018117">
    <property type="entry name" value="C5_DNA_meth_AS"/>
</dbReference>
<evidence type="ECO:0000313" key="5">
    <source>
        <dbReference type="Proteomes" id="UP000013131"/>
    </source>
</evidence>
<dbReference type="PROSITE" id="PS00094">
    <property type="entry name" value="C5_MTASE_1"/>
    <property type="match status" value="1"/>
</dbReference>
<dbReference type="eggNOG" id="COG0270">
    <property type="taxonomic scope" value="Bacteria"/>
</dbReference>
<gene>
    <name evidence="4" type="primary">marMP-1</name>
    <name evidence="4" type="ORF">MAU_1670</name>
</gene>
<dbReference type="GO" id="GO:0008168">
    <property type="term" value="F:methyltransferase activity"/>
    <property type="evidence" value="ECO:0007669"/>
    <property type="project" value="UniProtKB-KW"/>
</dbReference>
<dbReference type="GO" id="GO:0032259">
    <property type="term" value="P:methylation"/>
    <property type="evidence" value="ECO:0007669"/>
    <property type="project" value="UniProtKB-KW"/>
</dbReference>
<reference evidence="4 5" key="1">
    <citation type="journal article" date="2013" name="Genome Announc.">
        <title>Draft Genome Sequences of Mycoplasma auris and Mycoplasma yeatsii, Two Species of the Ear Canal of Caprinae.</title>
        <authorList>
            <person name="Dordet-Frisoni E."/>
            <person name="Baranowski E."/>
            <person name="Barre A."/>
            <person name="Blanchard A."/>
            <person name="Breton M."/>
            <person name="Couture C."/>
            <person name="Dupuy V."/>
            <person name="Gaurivaud P."/>
            <person name="Jacob D."/>
            <person name="Lemaitre C."/>
            <person name="Manso-Silvan L."/>
            <person name="Nikolski M."/>
            <person name="Nouvel L.X."/>
            <person name="Poumarat F."/>
            <person name="Sirand-Pugnet P."/>
            <person name="Thebault P."/>
            <person name="Theil S."/>
            <person name="Thiaucourt F."/>
            <person name="Citti C."/>
            <person name="Tardy F."/>
        </authorList>
    </citation>
    <scope>NUCLEOTIDE SEQUENCE [LARGE SCALE GENOMIC DNA]</scope>
    <source>
        <strain evidence="4 5">15026</strain>
    </source>
</reference>
<dbReference type="EMBL" id="AORI01000005">
    <property type="protein sequence ID" value="ENY69126.1"/>
    <property type="molecule type" value="Genomic_DNA"/>
</dbReference>
<sequence length="263" mass="30943">MKKLVLWLLFDDNHCSFANAILEHPEVFSRYDAVYAYGFGKNKILETTKKLQNISWTYTQFDLALTNEKLIKELKTYPKPDIVLASPPCESFSMADCSCRMSQTYDNDKWIVRSREWYRNRALTVNVPNKTRDFIKKERNRLNGEGCASGLVHIIETFKPKAYVIENPENSKIWQFFANHWNFKGFRNITYYYNYNLNFSKKPTCFLSNIQLNLKKQTLKEGYNKTHFLNGNYKQRSSIPSALILDILNQIILKGEIKNEEVI</sequence>
<dbReference type="OrthoDB" id="2212884at2"/>